<evidence type="ECO:0000256" key="1">
    <source>
        <dbReference type="ARBA" id="ARBA00022737"/>
    </source>
</evidence>
<evidence type="ECO:0000313" key="3">
    <source>
        <dbReference type="EMBL" id="KAF2256209.1"/>
    </source>
</evidence>
<dbReference type="NCBIfam" id="TIGR00756">
    <property type="entry name" value="PPR"/>
    <property type="match status" value="1"/>
</dbReference>
<keyword evidence="1" id="KW-0677">Repeat</keyword>
<dbReference type="InterPro" id="IPR002885">
    <property type="entry name" value="PPR_rpt"/>
</dbReference>
<gene>
    <name evidence="3" type="ORF">BU26DRAFT_513045</name>
</gene>
<accession>A0A6A6J0I6</accession>
<feature type="repeat" description="PPR" evidence="2">
    <location>
        <begin position="362"/>
        <end position="396"/>
    </location>
</feature>
<dbReference type="OrthoDB" id="1908178at2759"/>
<organism evidence="3 4">
    <name type="scientific">Trematosphaeria pertusa</name>
    <dbReference type="NCBI Taxonomy" id="390896"/>
    <lineage>
        <taxon>Eukaryota</taxon>
        <taxon>Fungi</taxon>
        <taxon>Dikarya</taxon>
        <taxon>Ascomycota</taxon>
        <taxon>Pezizomycotina</taxon>
        <taxon>Dothideomycetes</taxon>
        <taxon>Pleosporomycetidae</taxon>
        <taxon>Pleosporales</taxon>
        <taxon>Massarineae</taxon>
        <taxon>Trematosphaeriaceae</taxon>
        <taxon>Trematosphaeria</taxon>
    </lineage>
</organism>
<dbReference type="AlphaFoldDB" id="A0A6A6J0I6"/>
<dbReference type="Gene3D" id="1.25.40.10">
    <property type="entry name" value="Tetratricopeptide repeat domain"/>
    <property type="match status" value="2"/>
</dbReference>
<reference evidence="3" key="1">
    <citation type="journal article" date="2020" name="Stud. Mycol.">
        <title>101 Dothideomycetes genomes: a test case for predicting lifestyles and emergence of pathogens.</title>
        <authorList>
            <person name="Haridas S."/>
            <person name="Albert R."/>
            <person name="Binder M."/>
            <person name="Bloem J."/>
            <person name="Labutti K."/>
            <person name="Salamov A."/>
            <person name="Andreopoulos B."/>
            <person name="Baker S."/>
            <person name="Barry K."/>
            <person name="Bills G."/>
            <person name="Bluhm B."/>
            <person name="Cannon C."/>
            <person name="Castanera R."/>
            <person name="Culley D."/>
            <person name="Daum C."/>
            <person name="Ezra D."/>
            <person name="Gonzalez J."/>
            <person name="Henrissat B."/>
            <person name="Kuo A."/>
            <person name="Liang C."/>
            <person name="Lipzen A."/>
            <person name="Lutzoni F."/>
            <person name="Magnuson J."/>
            <person name="Mondo S."/>
            <person name="Nolan M."/>
            <person name="Ohm R."/>
            <person name="Pangilinan J."/>
            <person name="Park H.-J."/>
            <person name="Ramirez L."/>
            <person name="Alfaro M."/>
            <person name="Sun H."/>
            <person name="Tritt A."/>
            <person name="Yoshinaga Y."/>
            <person name="Zwiers L.-H."/>
            <person name="Turgeon B."/>
            <person name="Goodwin S."/>
            <person name="Spatafora J."/>
            <person name="Crous P."/>
            <person name="Grigoriev I."/>
        </authorList>
    </citation>
    <scope>NUCLEOTIDE SEQUENCE</scope>
    <source>
        <strain evidence="3">CBS 122368</strain>
    </source>
</reference>
<keyword evidence="4" id="KW-1185">Reference proteome</keyword>
<evidence type="ECO:0000256" key="2">
    <source>
        <dbReference type="PROSITE-ProRule" id="PRU00708"/>
    </source>
</evidence>
<dbReference type="PANTHER" id="PTHR47932">
    <property type="entry name" value="ATPASE EXPRESSION PROTEIN 3"/>
    <property type="match status" value="1"/>
</dbReference>
<dbReference type="PANTHER" id="PTHR47932:SF44">
    <property type="entry name" value="MIOREX COMPLEX COMPONENT 1"/>
    <property type="match status" value="1"/>
</dbReference>
<protein>
    <submittedName>
        <fullName evidence="3">Pentatricopeptide repeat protein-like protein</fullName>
    </submittedName>
</protein>
<dbReference type="GeneID" id="54580867"/>
<dbReference type="RefSeq" id="XP_033691213.1">
    <property type="nucleotide sequence ID" value="XM_033827537.1"/>
</dbReference>
<feature type="repeat" description="PPR" evidence="2">
    <location>
        <begin position="449"/>
        <end position="484"/>
    </location>
</feature>
<dbReference type="EMBL" id="ML987189">
    <property type="protein sequence ID" value="KAF2256209.1"/>
    <property type="molecule type" value="Genomic_DNA"/>
</dbReference>
<sequence length="594" mass="68292">MSLFRALDRTTAVSNTRHARPLLAFLYPVLCKKTPRRSFSKSSVNGPPKRPSISTEHMDNFFIRALARAGSCPEHAKQISTLRDIVPFATRHHKTRRKSTLPKYIKREFKSKAERNGPFKRARQFAERELKALVDYYGIDLAAPPEEEVMDDGPLIWNVGDDHEPWPTRNPEDAKTVAKLEELLKDEETPHDDIFEAYSLLPAPGVVYLSTKTIRAMLHHLSILERPTPTAMQRFLSILDDMKNAHIHIIRSEWTTAIYLAGRFMGTVSADEVQSALYVWRDMEKRAGVKSGIVTLNVLFDVAVKAGKYTLAEMFLKEMQARKLKMHRHFRVSLLYYYGVLQNGNAVRKTYQDLVEAGDIVDTVVMNSVIAALIRAGEPAAAEHVFERMKRLHATKTTPFPGGLSFNGRKWRERRLLGLHLTHQARLHKEMGDLEKRKQLQDSAPIAPDSRTYGLLIRHHARTAGNIDRVNELLQEMRYNSIPLEGSIFIVMFHGFNSFGGVRYSSWTRDKLERIWIEYLVAVEDKLERTWVSKMAVVAALKAFKKCTDAERTLRAWEEVRRLWEPNAEELEAMLRTLRTLVPQQGFFDEYRGV</sequence>
<evidence type="ECO:0000313" key="4">
    <source>
        <dbReference type="Proteomes" id="UP000800094"/>
    </source>
</evidence>
<dbReference type="PROSITE" id="PS51375">
    <property type="entry name" value="PPR"/>
    <property type="match status" value="2"/>
</dbReference>
<dbReference type="Pfam" id="PF01535">
    <property type="entry name" value="PPR"/>
    <property type="match status" value="2"/>
</dbReference>
<dbReference type="InterPro" id="IPR011990">
    <property type="entry name" value="TPR-like_helical_dom_sf"/>
</dbReference>
<name>A0A6A6J0I6_9PLEO</name>
<proteinExistence type="predicted"/>
<dbReference type="Proteomes" id="UP000800094">
    <property type="component" value="Unassembled WGS sequence"/>
</dbReference>